<keyword evidence="2" id="KW-0238">DNA-binding</keyword>
<evidence type="ECO:0000256" key="3">
    <source>
        <dbReference type="ARBA" id="ARBA00023163"/>
    </source>
</evidence>
<dbReference type="SMART" id="SM00342">
    <property type="entry name" value="HTH_ARAC"/>
    <property type="match status" value="1"/>
</dbReference>
<evidence type="ECO:0000256" key="1">
    <source>
        <dbReference type="ARBA" id="ARBA00023015"/>
    </source>
</evidence>
<dbReference type="Pfam" id="PF12833">
    <property type="entry name" value="HTH_18"/>
    <property type="match status" value="1"/>
</dbReference>
<dbReference type="InterPro" id="IPR009057">
    <property type="entry name" value="Homeodomain-like_sf"/>
</dbReference>
<dbReference type="InterPro" id="IPR020449">
    <property type="entry name" value="Tscrpt_reg_AraC-type_HTH"/>
</dbReference>
<dbReference type="InterPro" id="IPR018062">
    <property type="entry name" value="HTH_AraC-typ_CS"/>
</dbReference>
<dbReference type="Proteomes" id="UP001348817">
    <property type="component" value="Chromosome"/>
</dbReference>
<dbReference type="PROSITE" id="PS00041">
    <property type="entry name" value="HTH_ARAC_FAMILY_1"/>
    <property type="match status" value="1"/>
</dbReference>
<proteinExistence type="predicted"/>
<feature type="domain" description="HTH araC/xylS-type" evidence="4">
    <location>
        <begin position="211"/>
        <end position="309"/>
    </location>
</feature>
<dbReference type="GO" id="GO:0003700">
    <property type="term" value="F:DNA-binding transcription factor activity"/>
    <property type="evidence" value="ECO:0007669"/>
    <property type="project" value="InterPro"/>
</dbReference>
<sequence length="320" mass="37355">MIKGPPPHKYSLDEFFRAYFKEGPQREYLRKGNPDNFLIAKVVEYKDIIKTPIPPYLRSVAQLHCITEGEVTVKCNLNEVTIGKGQVHLWQEDQSTSLLDISHDAQGFYCHFSYEFLAQSPFVANIAKQFQQMTKRFERLNLYMHHRPLNLDHDTLGAVLRVLERMHTEYHGTHNVDKIQAYLFALLFEVNGSLPEQFELCNFSRQEELMNNFKSAIFRHISEERSVKFYADKLHVSPNHLNKSVKQLTGETARDWITKALIISAKILLKQTALNINEIAFQLGYDDPSYFTRFFKKNVGLLPKDYRETELQRQSPPKVK</sequence>
<organism evidence="5 6">
    <name type="scientific">Fulvitalea axinellae</name>
    <dbReference type="NCBI Taxonomy" id="1182444"/>
    <lineage>
        <taxon>Bacteria</taxon>
        <taxon>Pseudomonadati</taxon>
        <taxon>Bacteroidota</taxon>
        <taxon>Cytophagia</taxon>
        <taxon>Cytophagales</taxon>
        <taxon>Persicobacteraceae</taxon>
        <taxon>Fulvitalea</taxon>
    </lineage>
</organism>
<evidence type="ECO:0000313" key="5">
    <source>
        <dbReference type="EMBL" id="BDD08467.1"/>
    </source>
</evidence>
<protein>
    <submittedName>
        <fullName evidence="5">AraC family transcriptional regulator</fullName>
    </submittedName>
</protein>
<evidence type="ECO:0000256" key="2">
    <source>
        <dbReference type="ARBA" id="ARBA00023125"/>
    </source>
</evidence>
<accession>A0AAU9CSU8</accession>
<gene>
    <name evidence="5" type="ORF">FUAX_08990</name>
</gene>
<dbReference type="PANTHER" id="PTHR43280">
    <property type="entry name" value="ARAC-FAMILY TRANSCRIPTIONAL REGULATOR"/>
    <property type="match status" value="1"/>
</dbReference>
<dbReference type="SUPFAM" id="SSF46689">
    <property type="entry name" value="Homeodomain-like"/>
    <property type="match status" value="1"/>
</dbReference>
<dbReference type="PRINTS" id="PR00032">
    <property type="entry name" value="HTHARAC"/>
</dbReference>
<dbReference type="KEGG" id="fax:FUAX_08990"/>
<dbReference type="EMBL" id="AP025314">
    <property type="protein sequence ID" value="BDD08467.1"/>
    <property type="molecule type" value="Genomic_DNA"/>
</dbReference>
<dbReference type="PANTHER" id="PTHR43280:SF32">
    <property type="entry name" value="TRANSCRIPTIONAL REGULATORY PROTEIN"/>
    <property type="match status" value="1"/>
</dbReference>
<dbReference type="RefSeq" id="WP_338393727.1">
    <property type="nucleotide sequence ID" value="NZ_AP025314.1"/>
</dbReference>
<evidence type="ECO:0000313" key="6">
    <source>
        <dbReference type="Proteomes" id="UP001348817"/>
    </source>
</evidence>
<reference evidence="5 6" key="1">
    <citation type="submission" date="2021-12" db="EMBL/GenBank/DDBJ databases">
        <title>Genome sequencing of bacteria with rrn-lacking chromosome and rrn-plasmid.</title>
        <authorList>
            <person name="Anda M."/>
            <person name="Iwasaki W."/>
        </authorList>
    </citation>
    <scope>NUCLEOTIDE SEQUENCE [LARGE SCALE GENOMIC DNA]</scope>
    <source>
        <strain evidence="5 6">DSM 100852</strain>
    </source>
</reference>
<dbReference type="AlphaFoldDB" id="A0AAU9CSU8"/>
<dbReference type="PROSITE" id="PS01124">
    <property type="entry name" value="HTH_ARAC_FAMILY_2"/>
    <property type="match status" value="1"/>
</dbReference>
<keyword evidence="1" id="KW-0805">Transcription regulation</keyword>
<keyword evidence="6" id="KW-1185">Reference proteome</keyword>
<evidence type="ECO:0000259" key="4">
    <source>
        <dbReference type="PROSITE" id="PS01124"/>
    </source>
</evidence>
<dbReference type="InterPro" id="IPR018060">
    <property type="entry name" value="HTH_AraC"/>
</dbReference>
<dbReference type="Gene3D" id="1.10.10.60">
    <property type="entry name" value="Homeodomain-like"/>
    <property type="match status" value="1"/>
</dbReference>
<dbReference type="GO" id="GO:0043565">
    <property type="term" value="F:sequence-specific DNA binding"/>
    <property type="evidence" value="ECO:0007669"/>
    <property type="project" value="InterPro"/>
</dbReference>
<name>A0AAU9CSU8_9BACT</name>
<keyword evidence="3" id="KW-0804">Transcription</keyword>